<gene>
    <name evidence="3" type="ORF">RF55_13539</name>
    <name evidence="2" type="ORF">RF55_13556</name>
</gene>
<evidence type="ECO:0000313" key="3">
    <source>
        <dbReference type="EMBL" id="KMQ87234.1"/>
    </source>
</evidence>
<name>A0A0J7N3D5_LASNI</name>
<feature type="region of interest" description="Disordered" evidence="1">
    <location>
        <begin position="37"/>
        <end position="56"/>
    </location>
</feature>
<reference evidence="2 4" key="1">
    <citation type="submission" date="2015-04" db="EMBL/GenBank/DDBJ databases">
        <title>Lasius niger genome sequencing.</title>
        <authorList>
            <person name="Konorov E.A."/>
            <person name="Nikitin M.A."/>
            <person name="Kirill M.V."/>
            <person name="Chang P."/>
        </authorList>
    </citation>
    <scope>NUCLEOTIDE SEQUENCE [LARGE SCALE GENOMIC DNA]</scope>
    <source>
        <tissue evidence="2">Whole</tissue>
    </source>
</reference>
<protein>
    <submittedName>
        <fullName evidence="2">Uncharacterized protein</fullName>
    </submittedName>
</protein>
<dbReference type="AlphaFoldDB" id="A0A0J7N3D5"/>
<dbReference type="EMBL" id="LBMM01010789">
    <property type="protein sequence ID" value="KMQ87234.1"/>
    <property type="molecule type" value="Genomic_DNA"/>
</dbReference>
<dbReference type="EMBL" id="LBMM01010794">
    <property type="protein sequence ID" value="KMQ87225.1"/>
    <property type="molecule type" value="Genomic_DNA"/>
</dbReference>
<comment type="caution">
    <text evidence="2">The sequence shown here is derived from an EMBL/GenBank/DDBJ whole genome shotgun (WGS) entry which is preliminary data.</text>
</comment>
<organism evidence="2 4">
    <name type="scientific">Lasius niger</name>
    <name type="common">Black garden ant</name>
    <dbReference type="NCBI Taxonomy" id="67767"/>
    <lineage>
        <taxon>Eukaryota</taxon>
        <taxon>Metazoa</taxon>
        <taxon>Ecdysozoa</taxon>
        <taxon>Arthropoda</taxon>
        <taxon>Hexapoda</taxon>
        <taxon>Insecta</taxon>
        <taxon>Pterygota</taxon>
        <taxon>Neoptera</taxon>
        <taxon>Endopterygota</taxon>
        <taxon>Hymenoptera</taxon>
        <taxon>Apocrita</taxon>
        <taxon>Aculeata</taxon>
        <taxon>Formicoidea</taxon>
        <taxon>Formicidae</taxon>
        <taxon>Formicinae</taxon>
        <taxon>Lasius</taxon>
        <taxon>Lasius</taxon>
    </lineage>
</organism>
<evidence type="ECO:0000313" key="4">
    <source>
        <dbReference type="Proteomes" id="UP000036403"/>
    </source>
</evidence>
<evidence type="ECO:0000256" key="1">
    <source>
        <dbReference type="SAM" id="MobiDB-lite"/>
    </source>
</evidence>
<accession>A0A0J7N3D5</accession>
<evidence type="ECO:0000313" key="2">
    <source>
        <dbReference type="EMBL" id="KMQ87225.1"/>
    </source>
</evidence>
<feature type="region of interest" description="Disordered" evidence="1">
    <location>
        <begin position="70"/>
        <end position="112"/>
    </location>
</feature>
<proteinExistence type="predicted"/>
<keyword evidence="4" id="KW-1185">Reference proteome</keyword>
<dbReference type="Proteomes" id="UP000036403">
    <property type="component" value="Unassembled WGS sequence"/>
</dbReference>
<dbReference type="PaxDb" id="67767-A0A0J7N3D5"/>
<sequence>MNLTIKDNKIDGEISFVDDKDEVIPCSLDKVIRKFKQSSKQMDKENQPKTAKPRITSDVRICLPKLKIDSKNKYSRRSDKDAKDTKQREQVASRKCATETKSNEKKLEEEIA</sequence>